<protein>
    <recommendedName>
        <fullName evidence="1">non-specific serine/threonine protein kinase</fullName>
        <ecNumber evidence="1">2.7.11.1</ecNumber>
    </recommendedName>
</protein>
<dbReference type="EMBL" id="ADVG01000003">
    <property type="protein sequence ID" value="EFH83792.1"/>
    <property type="molecule type" value="Genomic_DNA"/>
</dbReference>
<keyword evidence="9" id="KW-1185">Reference proteome</keyword>
<dbReference type="Pfam" id="PF00069">
    <property type="entry name" value="Pkinase"/>
    <property type="match status" value="1"/>
</dbReference>
<dbReference type="SUPFAM" id="SSF56112">
    <property type="entry name" value="Protein kinase-like (PK-like)"/>
    <property type="match status" value="1"/>
</dbReference>
<evidence type="ECO:0000256" key="5">
    <source>
        <dbReference type="ARBA" id="ARBA00022840"/>
    </source>
</evidence>
<dbReference type="InParanoid" id="D6TTP1"/>
<dbReference type="GO" id="GO:0004674">
    <property type="term" value="F:protein serine/threonine kinase activity"/>
    <property type="evidence" value="ECO:0007669"/>
    <property type="project" value="UniProtKB-KW"/>
</dbReference>
<keyword evidence="6" id="KW-1133">Transmembrane helix</keyword>
<sequence length="524" mass="57307">MADSVEDRVGQQLGNYRLLRLLRREHGADVYLGEHIFLKTQVALKVLPGQLAPGALETFLAETRRVARLKHPNILRVLEFGVEGNLPFLVTDYTPYGTLRQRHPEGTGVPAAQVVSYVRQLTSALQYIHDQGLVHGRVRPENMLLGPQGRVLLGDFSPSTETPVSDQYDLAVTVYEWLSGEPLIPGTPTKHLEQLLTLTTQPAMSPELRKVLTNALAPGPQRHYANITAFALALEQALAPLRGLGQHGSQILVLSPLDRGYTDNKGRRLVIAISIILVLLLLIGGIVSYNTGIFPFARSTVASLSPAQATQTVTTRGAQQAVATFTARSPQQIYTASTSGPPFINDPLTSQGASTWQSLQGQDYGCTFSGGAYHVQLARLNSYLNCARQKNVFHNFAFEVEMSVIKGDGGGIFFRADSAHANFYVLRLISDGAQAFVGLSFYTSHNNQATIKDIKDTFVSANSQAFNLLSIVAYEHTFYLYLNRQPLLTAQDTALDTGGIGVYALNSNKPATEVAFRNAKLWKL</sequence>
<dbReference type="STRING" id="485913.Krac_4788"/>
<evidence type="ECO:0000313" key="8">
    <source>
        <dbReference type="EMBL" id="EFH83792.1"/>
    </source>
</evidence>
<keyword evidence="2" id="KW-0808">Transferase</keyword>
<evidence type="ECO:0000256" key="2">
    <source>
        <dbReference type="ARBA" id="ARBA00022679"/>
    </source>
</evidence>
<comment type="caution">
    <text evidence="8">The sequence shown here is derived from an EMBL/GenBank/DDBJ whole genome shotgun (WGS) entry which is preliminary data.</text>
</comment>
<keyword evidence="3" id="KW-0547">Nucleotide-binding</keyword>
<evidence type="ECO:0000256" key="3">
    <source>
        <dbReference type="ARBA" id="ARBA00022741"/>
    </source>
</evidence>
<dbReference type="EC" id="2.7.11.1" evidence="1"/>
<dbReference type="CDD" id="cd14014">
    <property type="entry name" value="STKc_PknB_like"/>
    <property type="match status" value="1"/>
</dbReference>
<dbReference type="Gene3D" id="3.30.200.20">
    <property type="entry name" value="Phosphorylase Kinase, domain 1"/>
    <property type="match status" value="1"/>
</dbReference>
<feature type="domain" description="Protein kinase" evidence="7">
    <location>
        <begin position="16"/>
        <end position="344"/>
    </location>
</feature>
<keyword evidence="8" id="KW-0723">Serine/threonine-protein kinase</keyword>
<gene>
    <name evidence="8" type="ORF">Krac_4788</name>
</gene>
<dbReference type="Gene3D" id="1.10.510.10">
    <property type="entry name" value="Transferase(Phosphotransferase) domain 1"/>
    <property type="match status" value="2"/>
</dbReference>
<evidence type="ECO:0000256" key="6">
    <source>
        <dbReference type="SAM" id="Phobius"/>
    </source>
</evidence>
<keyword evidence="6" id="KW-0812">Transmembrane</keyword>
<dbReference type="Proteomes" id="UP000004508">
    <property type="component" value="Unassembled WGS sequence"/>
</dbReference>
<evidence type="ECO:0000259" key="7">
    <source>
        <dbReference type="PROSITE" id="PS50011"/>
    </source>
</evidence>
<keyword evidence="5" id="KW-0067">ATP-binding</keyword>
<dbReference type="eggNOG" id="COG0515">
    <property type="taxonomic scope" value="Bacteria"/>
</dbReference>
<dbReference type="OrthoDB" id="883741at2"/>
<organism evidence="8 9">
    <name type="scientific">Ktedonobacter racemifer DSM 44963</name>
    <dbReference type="NCBI Taxonomy" id="485913"/>
    <lineage>
        <taxon>Bacteria</taxon>
        <taxon>Bacillati</taxon>
        <taxon>Chloroflexota</taxon>
        <taxon>Ktedonobacteria</taxon>
        <taxon>Ktedonobacterales</taxon>
        <taxon>Ktedonobacteraceae</taxon>
        <taxon>Ktedonobacter</taxon>
    </lineage>
</organism>
<dbReference type="PANTHER" id="PTHR43289">
    <property type="entry name" value="MITOGEN-ACTIVATED PROTEIN KINASE KINASE KINASE 20-RELATED"/>
    <property type="match status" value="1"/>
</dbReference>
<evidence type="ECO:0000256" key="4">
    <source>
        <dbReference type="ARBA" id="ARBA00022777"/>
    </source>
</evidence>
<dbReference type="RefSeq" id="WP_007914757.1">
    <property type="nucleotide sequence ID" value="NZ_ADVG01000003.1"/>
</dbReference>
<reference evidence="8 9" key="1">
    <citation type="journal article" date="2011" name="Stand. Genomic Sci.">
        <title>Non-contiguous finished genome sequence and contextual data of the filamentous soil bacterium Ktedonobacter racemifer type strain (SOSP1-21).</title>
        <authorList>
            <person name="Chang Y.J."/>
            <person name="Land M."/>
            <person name="Hauser L."/>
            <person name="Chertkov O."/>
            <person name="Del Rio T.G."/>
            <person name="Nolan M."/>
            <person name="Copeland A."/>
            <person name="Tice H."/>
            <person name="Cheng J.F."/>
            <person name="Lucas S."/>
            <person name="Han C."/>
            <person name="Goodwin L."/>
            <person name="Pitluck S."/>
            <person name="Ivanova N."/>
            <person name="Ovchinikova G."/>
            <person name="Pati A."/>
            <person name="Chen A."/>
            <person name="Palaniappan K."/>
            <person name="Mavromatis K."/>
            <person name="Liolios K."/>
            <person name="Brettin T."/>
            <person name="Fiebig A."/>
            <person name="Rohde M."/>
            <person name="Abt B."/>
            <person name="Goker M."/>
            <person name="Detter J.C."/>
            <person name="Woyke T."/>
            <person name="Bristow J."/>
            <person name="Eisen J.A."/>
            <person name="Markowitz V."/>
            <person name="Hugenholtz P."/>
            <person name="Kyrpides N.C."/>
            <person name="Klenk H.P."/>
            <person name="Lapidus A."/>
        </authorList>
    </citation>
    <scope>NUCLEOTIDE SEQUENCE [LARGE SCALE GENOMIC DNA]</scope>
    <source>
        <strain evidence="9">DSM 44963</strain>
    </source>
</reference>
<dbReference type="PANTHER" id="PTHR43289:SF6">
    <property type="entry name" value="SERINE_THREONINE-PROTEIN KINASE NEKL-3"/>
    <property type="match status" value="1"/>
</dbReference>
<proteinExistence type="predicted"/>
<dbReference type="GO" id="GO:0005524">
    <property type="term" value="F:ATP binding"/>
    <property type="evidence" value="ECO:0007669"/>
    <property type="project" value="UniProtKB-KW"/>
</dbReference>
<name>D6TTP1_KTERA</name>
<dbReference type="InterPro" id="IPR000719">
    <property type="entry name" value="Prot_kinase_dom"/>
</dbReference>
<evidence type="ECO:0000313" key="9">
    <source>
        <dbReference type="Proteomes" id="UP000004508"/>
    </source>
</evidence>
<evidence type="ECO:0000256" key="1">
    <source>
        <dbReference type="ARBA" id="ARBA00012513"/>
    </source>
</evidence>
<keyword evidence="6" id="KW-0472">Membrane</keyword>
<feature type="transmembrane region" description="Helical" evidence="6">
    <location>
        <begin position="269"/>
        <end position="289"/>
    </location>
</feature>
<keyword evidence="4 8" id="KW-0418">Kinase</keyword>
<dbReference type="Gene3D" id="2.60.120.560">
    <property type="entry name" value="Exo-inulinase, domain 1"/>
    <property type="match status" value="1"/>
</dbReference>
<dbReference type="PROSITE" id="PS50011">
    <property type="entry name" value="PROTEIN_KINASE_DOM"/>
    <property type="match status" value="1"/>
</dbReference>
<dbReference type="InterPro" id="IPR011009">
    <property type="entry name" value="Kinase-like_dom_sf"/>
</dbReference>
<accession>D6TTP1</accession>
<dbReference type="AlphaFoldDB" id="D6TTP1"/>